<evidence type="ECO:0000313" key="2">
    <source>
        <dbReference type="EMBL" id="EQD57365.1"/>
    </source>
</evidence>
<evidence type="ECO:0000256" key="1">
    <source>
        <dbReference type="ARBA" id="ARBA00023172"/>
    </source>
</evidence>
<sequence>MRRGEIYRMKWEHMDRAVPLSTRALAVLDGLPRRIDGWVWGLRADSITQAFERVRAAAGIEGLRFHDLRHEATSRFFEKGL</sequence>
<feature type="non-terminal residue" evidence="2">
    <location>
        <position position="81"/>
    </location>
</feature>
<accession>T1BTT6</accession>
<gene>
    <name evidence="2" type="ORF">B1B_08842</name>
</gene>
<reference evidence="2" key="2">
    <citation type="journal article" date="2014" name="ISME J.">
        <title>Microbial stratification in low pH oxic and suboxic macroscopic growths along an acid mine drainage.</title>
        <authorList>
            <person name="Mendez-Garcia C."/>
            <person name="Mesa V."/>
            <person name="Sprenger R.R."/>
            <person name="Richter M."/>
            <person name="Diez M.S."/>
            <person name="Solano J."/>
            <person name="Bargiela R."/>
            <person name="Golyshina O.V."/>
            <person name="Manteca A."/>
            <person name="Ramos J.L."/>
            <person name="Gallego J.R."/>
            <person name="Llorente I."/>
            <person name="Martins Dos Santos V.A."/>
            <person name="Jensen O.N."/>
            <person name="Pelaez A.I."/>
            <person name="Sanchez J."/>
            <person name="Ferrer M."/>
        </authorList>
    </citation>
    <scope>NUCLEOTIDE SEQUENCE</scope>
</reference>
<reference evidence="2" key="1">
    <citation type="submission" date="2013-08" db="EMBL/GenBank/DDBJ databases">
        <authorList>
            <person name="Mendez C."/>
            <person name="Richter M."/>
            <person name="Ferrer M."/>
            <person name="Sanchez J."/>
        </authorList>
    </citation>
    <scope>NUCLEOTIDE SEQUENCE</scope>
</reference>
<proteinExistence type="predicted"/>
<dbReference type="Gene3D" id="1.10.443.10">
    <property type="entry name" value="Intergrase catalytic core"/>
    <property type="match status" value="1"/>
</dbReference>
<organism evidence="2">
    <name type="scientific">mine drainage metagenome</name>
    <dbReference type="NCBI Taxonomy" id="410659"/>
    <lineage>
        <taxon>unclassified sequences</taxon>
        <taxon>metagenomes</taxon>
        <taxon>ecological metagenomes</taxon>
    </lineage>
</organism>
<dbReference type="AlphaFoldDB" id="T1BTT6"/>
<dbReference type="InterPro" id="IPR013762">
    <property type="entry name" value="Integrase-like_cat_sf"/>
</dbReference>
<keyword evidence="1" id="KW-0233">DNA recombination</keyword>
<name>T1BTT6_9ZZZZ</name>
<dbReference type="SUPFAM" id="SSF56349">
    <property type="entry name" value="DNA breaking-rejoining enzymes"/>
    <property type="match status" value="1"/>
</dbReference>
<dbReference type="GO" id="GO:0006310">
    <property type="term" value="P:DNA recombination"/>
    <property type="evidence" value="ECO:0007669"/>
    <property type="project" value="UniProtKB-KW"/>
</dbReference>
<comment type="caution">
    <text evidence="2">The sequence shown here is derived from an EMBL/GenBank/DDBJ whole genome shotgun (WGS) entry which is preliminary data.</text>
</comment>
<dbReference type="GO" id="GO:0015074">
    <property type="term" value="P:DNA integration"/>
    <property type="evidence" value="ECO:0007669"/>
    <property type="project" value="InterPro"/>
</dbReference>
<dbReference type="InterPro" id="IPR011010">
    <property type="entry name" value="DNA_brk_join_enz"/>
</dbReference>
<dbReference type="GO" id="GO:0003677">
    <property type="term" value="F:DNA binding"/>
    <property type="evidence" value="ECO:0007669"/>
    <property type="project" value="InterPro"/>
</dbReference>
<dbReference type="EMBL" id="AUZY01005804">
    <property type="protein sequence ID" value="EQD57365.1"/>
    <property type="molecule type" value="Genomic_DNA"/>
</dbReference>
<protein>
    <submittedName>
        <fullName evidence="2">Integrase family protein</fullName>
    </submittedName>
</protein>